<gene>
    <name evidence="3" type="ORF">GSPATT00032011001</name>
</gene>
<dbReference type="KEGG" id="ptm:GSPATT00032011001"/>
<dbReference type="Proteomes" id="UP000000600">
    <property type="component" value="Unassembled WGS sequence"/>
</dbReference>
<dbReference type="EMBL" id="CT868016">
    <property type="protein sequence ID" value="CAK61779.1"/>
    <property type="molecule type" value="Genomic_DNA"/>
</dbReference>
<evidence type="ECO:0000256" key="1">
    <source>
        <dbReference type="SAM" id="MobiDB-lite"/>
    </source>
</evidence>
<dbReference type="GeneID" id="5014959"/>
<dbReference type="InParanoid" id="A0BTB2"/>
<dbReference type="OMA" id="KIVTHIQ"/>
<dbReference type="RefSeq" id="XP_001429177.1">
    <property type="nucleotide sequence ID" value="XM_001429140.1"/>
</dbReference>
<evidence type="ECO:0008006" key="5">
    <source>
        <dbReference type="Google" id="ProtNLM"/>
    </source>
</evidence>
<dbReference type="HOGENOM" id="CLU_1597625_0_0_1"/>
<keyword evidence="2" id="KW-0812">Transmembrane</keyword>
<keyword evidence="4" id="KW-1185">Reference proteome</keyword>
<proteinExistence type="predicted"/>
<dbReference type="AlphaFoldDB" id="A0BTB2"/>
<accession>A0BTB2</accession>
<dbReference type="OrthoDB" id="304904at2759"/>
<keyword evidence="2" id="KW-1133">Transmembrane helix</keyword>
<name>A0BTB2_PARTE</name>
<feature type="transmembrane region" description="Helical" evidence="2">
    <location>
        <begin position="63"/>
        <end position="84"/>
    </location>
</feature>
<sequence length="167" mass="18967">MSATNSNSPKPKTQSMSYSKSEVLSNSNDVVYRGPKSEIIQSNKILDEDHFDSQQSKSKSGNYFNIIIIGLVILGLTAGLVIGYKIMKSGNVQDEEQMNVFVNIVSQSLLSNLEQQKFLIIDDQLKSLKKFYEKQLTNTIWSKIVTHIQQQPNVLLSQDKKRWILKV</sequence>
<feature type="region of interest" description="Disordered" evidence="1">
    <location>
        <begin position="1"/>
        <end position="24"/>
    </location>
</feature>
<reference evidence="3 4" key="1">
    <citation type="journal article" date="2006" name="Nature">
        <title>Global trends of whole-genome duplications revealed by the ciliate Paramecium tetraurelia.</title>
        <authorList>
            <consortium name="Genoscope"/>
            <person name="Aury J.-M."/>
            <person name="Jaillon O."/>
            <person name="Duret L."/>
            <person name="Noel B."/>
            <person name="Jubin C."/>
            <person name="Porcel B.M."/>
            <person name="Segurens B."/>
            <person name="Daubin V."/>
            <person name="Anthouard V."/>
            <person name="Aiach N."/>
            <person name="Arnaiz O."/>
            <person name="Billaut A."/>
            <person name="Beisson J."/>
            <person name="Blanc I."/>
            <person name="Bouhouche K."/>
            <person name="Camara F."/>
            <person name="Duharcourt S."/>
            <person name="Guigo R."/>
            <person name="Gogendeau D."/>
            <person name="Katinka M."/>
            <person name="Keller A.-M."/>
            <person name="Kissmehl R."/>
            <person name="Klotz C."/>
            <person name="Koll F."/>
            <person name="Le Moue A."/>
            <person name="Lepere C."/>
            <person name="Malinsky S."/>
            <person name="Nowacki M."/>
            <person name="Nowak J.K."/>
            <person name="Plattner H."/>
            <person name="Poulain J."/>
            <person name="Ruiz F."/>
            <person name="Serrano V."/>
            <person name="Zagulski M."/>
            <person name="Dessen P."/>
            <person name="Betermier M."/>
            <person name="Weissenbach J."/>
            <person name="Scarpelli C."/>
            <person name="Schachter V."/>
            <person name="Sperling L."/>
            <person name="Meyer E."/>
            <person name="Cohen J."/>
            <person name="Wincker P."/>
        </authorList>
    </citation>
    <scope>NUCLEOTIDE SEQUENCE [LARGE SCALE GENOMIC DNA]</scope>
    <source>
        <strain evidence="3 4">Stock d4-2</strain>
    </source>
</reference>
<evidence type="ECO:0000313" key="3">
    <source>
        <dbReference type="EMBL" id="CAK61779.1"/>
    </source>
</evidence>
<organism evidence="3 4">
    <name type="scientific">Paramecium tetraurelia</name>
    <dbReference type="NCBI Taxonomy" id="5888"/>
    <lineage>
        <taxon>Eukaryota</taxon>
        <taxon>Sar</taxon>
        <taxon>Alveolata</taxon>
        <taxon>Ciliophora</taxon>
        <taxon>Intramacronucleata</taxon>
        <taxon>Oligohymenophorea</taxon>
        <taxon>Peniculida</taxon>
        <taxon>Parameciidae</taxon>
        <taxon>Paramecium</taxon>
    </lineage>
</organism>
<protein>
    <recommendedName>
        <fullName evidence="5">Transmembrane protein</fullName>
    </recommendedName>
</protein>
<evidence type="ECO:0000313" key="4">
    <source>
        <dbReference type="Proteomes" id="UP000000600"/>
    </source>
</evidence>
<keyword evidence="2" id="KW-0472">Membrane</keyword>
<evidence type="ECO:0000256" key="2">
    <source>
        <dbReference type="SAM" id="Phobius"/>
    </source>
</evidence>